<comment type="caution">
    <text evidence="2">The sequence shown here is derived from an EMBL/GenBank/DDBJ whole genome shotgun (WGS) entry which is preliminary data.</text>
</comment>
<protein>
    <submittedName>
        <fullName evidence="2">Uncharacterized protein</fullName>
    </submittedName>
</protein>
<sequence length="837" mass="92095">MSYCEFTQSNKVPNVLGRQLDLVFSTGFSGEVSVAATDDALVPVDPHHPPLAASVCPAPAHPASPSSSPAAAYAAAHNIRPQWNFYKADYQLLYTMLTSADWSTLYETHDLDDILDVFYDQLSHILDLCEWCWEVDIGGAGPGGGGGGGAREMVRGSGLALVLACVRALLRPQHPRRAFNHYQMTRTSLLDHLLRACKERFLNSDCGPLDPVASTALVDVVRGLIGAPPLLHRLALLCDFLLLMHQASDTFVTHSRANFYFLLTSETQEMSEFSTSSSKKRSSKRGKKRNEDRPSVSSNSTEEVLNDNSLNSLKDKAQSRELDDRIDSSCGSTESTKQMKSKINSQIKEGRKHNASSTSENSDTTAVALVVYASLVAGVVTEGHAGDHGSGDQGSGEHGSAAPAVEDKGAALQEDLTEYIVVDVDDVNHTTVEMYTSGIYHQRRVRAGASMGWSACEGLLLLLRHALALLPDHAHQQVHHAHTLHIATRYWRCCPTTRTNRYTTLTHCTLLPDTGAAARPRAPTGTPRSHTAHCYPILALLPDHAHQQVHHAHTLHIATRYWRCCPTTRTNRYTTLTHCTLLPDTGAAARPRAPTGTPRSHTAHCYPILALLPDHAHQQVHHAHTLHIATRYWRCCPTTRTNRYTTLTHCTLLPDTGAAARPRAPTGTPRSHTAHCYPILALLPDHAHQQVHHAHTLHIATRYWRCCPTTRTNRYTTLTHCTLLPDTGAAARPRAPTGTPRSHSAHCYPILALLPDHAHQQVHHAHTLHIATRYWRCCPTTRTNRYTTLTHCTLLPDTGAAARPRAPTGTPRSHTAHCYPILALLPDHAHQQVACYH</sequence>
<evidence type="ECO:0000313" key="3">
    <source>
        <dbReference type="Proteomes" id="UP000814243"/>
    </source>
</evidence>
<organism evidence="2 3">
    <name type="scientific">Spodoptera exigua</name>
    <name type="common">Beet armyworm</name>
    <name type="synonym">Noctua fulgens</name>
    <dbReference type="NCBI Taxonomy" id="7107"/>
    <lineage>
        <taxon>Eukaryota</taxon>
        <taxon>Metazoa</taxon>
        <taxon>Ecdysozoa</taxon>
        <taxon>Arthropoda</taxon>
        <taxon>Hexapoda</taxon>
        <taxon>Insecta</taxon>
        <taxon>Pterygota</taxon>
        <taxon>Neoptera</taxon>
        <taxon>Endopterygota</taxon>
        <taxon>Lepidoptera</taxon>
        <taxon>Glossata</taxon>
        <taxon>Ditrysia</taxon>
        <taxon>Noctuoidea</taxon>
        <taxon>Noctuidae</taxon>
        <taxon>Amphipyrinae</taxon>
        <taxon>Spodoptera</taxon>
    </lineage>
</organism>
<feature type="compositionally biased region" description="Polar residues" evidence="1">
    <location>
        <begin position="329"/>
        <end position="347"/>
    </location>
</feature>
<dbReference type="EMBL" id="JACEFF010000201">
    <property type="protein sequence ID" value="KAH9642066.1"/>
    <property type="molecule type" value="Genomic_DNA"/>
</dbReference>
<proteinExistence type="predicted"/>
<evidence type="ECO:0000313" key="2">
    <source>
        <dbReference type="EMBL" id="KAH9642066.1"/>
    </source>
</evidence>
<feature type="compositionally biased region" description="Basic residues" evidence="1">
    <location>
        <begin position="278"/>
        <end position="288"/>
    </location>
</feature>
<dbReference type="Proteomes" id="UP000814243">
    <property type="component" value="Unassembled WGS sequence"/>
</dbReference>
<feature type="compositionally biased region" description="Basic and acidic residues" evidence="1">
    <location>
        <begin position="313"/>
        <end position="327"/>
    </location>
</feature>
<evidence type="ECO:0000256" key="1">
    <source>
        <dbReference type="SAM" id="MobiDB-lite"/>
    </source>
</evidence>
<accession>A0A922MT13</accession>
<dbReference type="AlphaFoldDB" id="A0A922MT13"/>
<feature type="compositionally biased region" description="Polar residues" evidence="1">
    <location>
        <begin position="295"/>
        <end position="312"/>
    </location>
</feature>
<feature type="region of interest" description="Disordered" evidence="1">
    <location>
        <begin position="383"/>
        <end position="403"/>
    </location>
</feature>
<name>A0A922MT13_SPOEX</name>
<reference evidence="2" key="1">
    <citation type="journal article" date="2021" name="G3 (Bethesda)">
        <title>Genome and transcriptome analysis of the beet armyworm Spodoptera exigua reveals targets for pest control. .</title>
        <authorList>
            <person name="Simon S."/>
            <person name="Breeschoten T."/>
            <person name="Jansen H.J."/>
            <person name="Dirks R.P."/>
            <person name="Schranz M.E."/>
            <person name="Ros V.I.D."/>
        </authorList>
    </citation>
    <scope>NUCLEOTIDE SEQUENCE</scope>
    <source>
        <strain evidence="2">TB_SE_WUR_2020</strain>
    </source>
</reference>
<feature type="region of interest" description="Disordered" evidence="1">
    <location>
        <begin position="272"/>
        <end position="362"/>
    </location>
</feature>
<gene>
    <name evidence="2" type="ORF">HF086_007186</name>
</gene>